<dbReference type="Gene3D" id="3.40.50.2300">
    <property type="match status" value="2"/>
</dbReference>
<dbReference type="InterPro" id="IPR028082">
    <property type="entry name" value="Peripla_BP_I"/>
</dbReference>
<evidence type="ECO:0008006" key="3">
    <source>
        <dbReference type="Google" id="ProtNLM"/>
    </source>
</evidence>
<feature type="region of interest" description="Disordered" evidence="1">
    <location>
        <begin position="1"/>
        <end position="83"/>
    </location>
</feature>
<gene>
    <name evidence="2" type="ORF">METZ01_LOCUS45353</name>
</gene>
<dbReference type="EMBL" id="UINC01002064">
    <property type="protein sequence ID" value="SUZ92499.1"/>
    <property type="molecule type" value="Genomic_DNA"/>
</dbReference>
<feature type="compositionally biased region" description="Low complexity" evidence="1">
    <location>
        <begin position="13"/>
        <end position="75"/>
    </location>
</feature>
<proteinExistence type="predicted"/>
<accession>A0A381RNA9</accession>
<evidence type="ECO:0000313" key="2">
    <source>
        <dbReference type="EMBL" id="SUZ92499.1"/>
    </source>
</evidence>
<dbReference type="SUPFAM" id="SSF53822">
    <property type="entry name" value="Periplasmic binding protein-like I"/>
    <property type="match status" value="1"/>
</dbReference>
<sequence>VAVGCGGGSDPVPATTTTSTTTSAPPETTSTTTSSTTSTTTTSTTSTTSSTTTSTSTTSSTTTSSTTTSEPPTTTGSVLPASWQGVTPTELHVGLLLDSTDPMGEGLFEAFVRAQNDRGGIRGRQVVLHVAGYNPYRADSTDAACTTLLEEAGIFLVIMDRADEDAVRCVSERYGAPVVARSGLDAGLDADLGGLLVTVEMDPDDARILGLTALVRRGDLDDLRLGTFWTGTTSVFQDRVRELVEEFTLDLASEATFETQHADINQLDAPLRDQFGADGVDVVLVLEDAGNHAIALERVGSVVELIITDPEAVDPGFPGGAGLSTFVGGQVSALTMNVPRAEESVADPSVQRCVDEWVALEEDAAIASDTRLDAMHACQVFRMAMKLLEGSGDELTPATFIAAVESIGSFSLPGLGEASLGPGKHGAGDLLRRFAYDPDLGHLVAIGETISATGLR</sequence>
<evidence type="ECO:0000256" key="1">
    <source>
        <dbReference type="SAM" id="MobiDB-lite"/>
    </source>
</evidence>
<reference evidence="2" key="1">
    <citation type="submission" date="2018-05" db="EMBL/GenBank/DDBJ databases">
        <authorList>
            <person name="Lanie J.A."/>
            <person name="Ng W.-L."/>
            <person name="Kazmierczak K.M."/>
            <person name="Andrzejewski T.M."/>
            <person name="Davidsen T.M."/>
            <person name="Wayne K.J."/>
            <person name="Tettelin H."/>
            <person name="Glass J.I."/>
            <person name="Rusch D."/>
            <person name="Podicherti R."/>
            <person name="Tsui H.-C.T."/>
            <person name="Winkler M.E."/>
        </authorList>
    </citation>
    <scope>NUCLEOTIDE SEQUENCE</scope>
</reference>
<protein>
    <recommendedName>
        <fullName evidence="3">Leucine-binding protein domain-containing protein</fullName>
    </recommendedName>
</protein>
<organism evidence="2">
    <name type="scientific">marine metagenome</name>
    <dbReference type="NCBI Taxonomy" id="408172"/>
    <lineage>
        <taxon>unclassified sequences</taxon>
        <taxon>metagenomes</taxon>
        <taxon>ecological metagenomes</taxon>
    </lineage>
</organism>
<dbReference type="AlphaFoldDB" id="A0A381RNA9"/>
<feature type="non-terminal residue" evidence="2">
    <location>
        <position position="1"/>
    </location>
</feature>
<name>A0A381RNA9_9ZZZZ</name>